<keyword evidence="4" id="KW-1185">Reference proteome</keyword>
<feature type="chain" id="PRO_5047365929" evidence="2">
    <location>
        <begin position="36"/>
        <end position="807"/>
    </location>
</feature>
<dbReference type="InterPro" id="IPR017853">
    <property type="entry name" value="GH"/>
</dbReference>
<organism evidence="3 4">
    <name type="scientific">Undibacterium aquatile</name>
    <dbReference type="NCBI Taxonomy" id="1537398"/>
    <lineage>
        <taxon>Bacteria</taxon>
        <taxon>Pseudomonadati</taxon>
        <taxon>Pseudomonadota</taxon>
        <taxon>Betaproteobacteria</taxon>
        <taxon>Burkholderiales</taxon>
        <taxon>Oxalobacteraceae</taxon>
        <taxon>Undibacterium</taxon>
    </lineage>
</organism>
<dbReference type="Gene3D" id="3.20.20.80">
    <property type="entry name" value="Glycosidases"/>
    <property type="match status" value="1"/>
</dbReference>
<evidence type="ECO:0000256" key="2">
    <source>
        <dbReference type="SAM" id="SignalP"/>
    </source>
</evidence>
<dbReference type="Proteomes" id="UP000637632">
    <property type="component" value="Unassembled WGS sequence"/>
</dbReference>
<dbReference type="SUPFAM" id="SSF51445">
    <property type="entry name" value="(Trans)glycosidases"/>
    <property type="match status" value="1"/>
</dbReference>
<keyword evidence="2" id="KW-0732">Signal</keyword>
<accession>A0ABR6XE97</accession>
<evidence type="ECO:0000256" key="1">
    <source>
        <dbReference type="SAM" id="MobiDB-lite"/>
    </source>
</evidence>
<feature type="region of interest" description="Disordered" evidence="1">
    <location>
        <begin position="592"/>
        <end position="612"/>
    </location>
</feature>
<gene>
    <name evidence="3" type="ORF">H8K26_06610</name>
</gene>
<name>A0ABR6XE97_9BURK</name>
<dbReference type="RefSeq" id="WP_190478252.1">
    <property type="nucleotide sequence ID" value="NZ_JACOFT010000002.1"/>
</dbReference>
<evidence type="ECO:0000313" key="4">
    <source>
        <dbReference type="Proteomes" id="UP000637632"/>
    </source>
</evidence>
<proteinExistence type="predicted"/>
<protein>
    <submittedName>
        <fullName evidence="3">Cellulase family glycosylhydrolase</fullName>
    </submittedName>
</protein>
<evidence type="ECO:0000313" key="3">
    <source>
        <dbReference type="EMBL" id="MBC3811110.1"/>
    </source>
</evidence>
<feature type="signal peptide" evidence="2">
    <location>
        <begin position="1"/>
        <end position="35"/>
    </location>
</feature>
<feature type="compositionally biased region" description="Polar residues" evidence="1">
    <location>
        <begin position="593"/>
        <end position="612"/>
    </location>
</feature>
<reference evidence="3 4" key="1">
    <citation type="submission" date="2020-08" db="EMBL/GenBank/DDBJ databases">
        <title>Novel species isolated from subtropical streams in China.</title>
        <authorList>
            <person name="Lu H."/>
        </authorList>
    </citation>
    <scope>NUCLEOTIDE SEQUENCE [LARGE SCALE GENOMIC DNA]</scope>
    <source>
        <strain evidence="3 4">CCTCC AB 2015119</strain>
    </source>
</reference>
<sequence length="807" mass="90941">MNYFLHLAKHAWRSLTFQLTLALAVFSIQASPVFAADAEWFPFSVNEDQLSAVTDFSAMNNPLTHSDRLFVKQAHFYRIGADNKINTADDQRIRLFGISLSGAANFPPEEDAPKIARRLRRLGFNAVRLHHLDSVLSDSDVQPQGILNSGAFPSFNPVALQRLHTLIEALRQEGIYVNLNLHVGYTFRYAVDRLTPMLPGETMPYASHPLHVFEPRMIALQVEYAQQLIRRLQLNDDPALAMIEINNESSLAGAWQRKELDGLSGEYERLLQQQWQHWITRQHGSLKQACELWRSCGLTKQGALLVKSDEARVLAHGEGWFARFKYFLQRVASKLGWSSSAFFEQEYEIHEQGAGRRVLDFTRFLVEMDKQYLATMRKAIRAEVGPNLPLTGTQVYFGGLLNTDAQQEMDYVDEHFYVDHYDFPHQAWDRNDWRIRDHSALREGWEPLLKRAFYRDARKPFVVSEFNQAYPNRQSAEIIPVMTAIASAQDWDGLFFFHYADGNSWQALPDSFGLSGQSGQLATVGMSAAMFRYFQIPVLREQLRIPISAEQRQLFGALGDGVSSAAYTDYLKSKRNIDIKDAFSKRITVSDAPDNNEQASLSKEETQASSTDNSAVWSAAGGAMQFHPDGPNLRVTTPYSGLFAGFGVATDKPVAEQWMSPVFAKNTRQFGVMLAMSRDGKPLSTSRRVLLSLSGATMGSQPDETPTRPKKLVPYAGDHQWWTLEPDSRNAGKPSGPRDAIGPVWQEKIAATIFYPTKAHKIQIYPLDGQSQRLSAIAASDISRVAGGFQITLDKPTVWYEVLIEGR</sequence>
<comment type="caution">
    <text evidence="3">The sequence shown here is derived from an EMBL/GenBank/DDBJ whole genome shotgun (WGS) entry which is preliminary data.</text>
</comment>
<dbReference type="EMBL" id="JACOFT010000002">
    <property type="protein sequence ID" value="MBC3811110.1"/>
    <property type="molecule type" value="Genomic_DNA"/>
</dbReference>